<keyword evidence="8 9" id="KW-0456">Lyase</keyword>
<evidence type="ECO:0000313" key="15">
    <source>
        <dbReference type="EMBL" id="OHA41455.1"/>
    </source>
</evidence>
<feature type="binding site" evidence="9">
    <location>
        <position position="393"/>
    </location>
    <ligand>
        <name>(2R)-2-phosphoglycerate</name>
        <dbReference type="ChEBI" id="CHEBI:58289"/>
    </ligand>
</feature>
<dbReference type="InterPro" id="IPR020809">
    <property type="entry name" value="Enolase_CS"/>
</dbReference>
<feature type="binding site" evidence="9 12">
    <location>
        <position position="290"/>
    </location>
    <ligand>
        <name>Mg(2+)</name>
        <dbReference type="ChEBI" id="CHEBI:18420"/>
    </ligand>
</feature>
<dbReference type="PANTHER" id="PTHR11902">
    <property type="entry name" value="ENOLASE"/>
    <property type="match status" value="1"/>
</dbReference>
<proteinExistence type="inferred from homology"/>
<keyword evidence="5 9" id="KW-0964">Secreted</keyword>
<dbReference type="Gene3D" id="3.20.20.120">
    <property type="entry name" value="Enolase-like C-terminal domain"/>
    <property type="match status" value="1"/>
</dbReference>
<reference evidence="15 16" key="1">
    <citation type="journal article" date="2016" name="Nat. Commun.">
        <title>Thousands of microbial genomes shed light on interconnected biogeochemical processes in an aquifer system.</title>
        <authorList>
            <person name="Anantharaman K."/>
            <person name="Brown C.T."/>
            <person name="Hug L.A."/>
            <person name="Sharon I."/>
            <person name="Castelle C.J."/>
            <person name="Probst A.J."/>
            <person name="Thomas B.C."/>
            <person name="Singh A."/>
            <person name="Wilkins M.J."/>
            <person name="Karaoz U."/>
            <person name="Brodie E.L."/>
            <person name="Williams K.H."/>
            <person name="Hubbard S.S."/>
            <person name="Banfield J.F."/>
        </authorList>
    </citation>
    <scope>NUCLEOTIDE SEQUENCE [LARGE SCALE GENOMIC DNA]</scope>
</reference>
<feature type="binding site" evidence="9">
    <location>
        <position position="371"/>
    </location>
    <ligand>
        <name>(2R)-2-phosphoglycerate</name>
        <dbReference type="ChEBI" id="CHEBI:58289"/>
    </ligand>
</feature>
<dbReference type="InterPro" id="IPR029017">
    <property type="entry name" value="Enolase-like_N"/>
</dbReference>
<feature type="binding site" evidence="11">
    <location>
        <position position="393"/>
    </location>
    <ligand>
        <name>substrate</name>
    </ligand>
</feature>
<evidence type="ECO:0000256" key="1">
    <source>
        <dbReference type="ARBA" id="ARBA00005031"/>
    </source>
</evidence>
<feature type="binding site" evidence="9">
    <location>
        <position position="168"/>
    </location>
    <ligand>
        <name>(2R)-2-phosphoglycerate</name>
        <dbReference type="ChEBI" id="CHEBI:58289"/>
    </ligand>
</feature>
<dbReference type="GO" id="GO:0000015">
    <property type="term" value="C:phosphopyruvate hydratase complex"/>
    <property type="evidence" value="ECO:0007669"/>
    <property type="project" value="InterPro"/>
</dbReference>
<dbReference type="Gene3D" id="3.30.390.10">
    <property type="entry name" value="Enolase-like, N-terminal domain"/>
    <property type="match status" value="1"/>
</dbReference>
<dbReference type="AlphaFoldDB" id="A0A1G2NZC6"/>
<evidence type="ECO:0000256" key="10">
    <source>
        <dbReference type="PIRSR" id="PIRSR001400-1"/>
    </source>
</evidence>
<organism evidence="15 16">
    <name type="scientific">Candidatus Taylorbacteria bacterium RIFCSPLOWO2_02_FULL_46_40</name>
    <dbReference type="NCBI Taxonomy" id="1802329"/>
    <lineage>
        <taxon>Bacteria</taxon>
        <taxon>Candidatus Tayloriibacteriota</taxon>
    </lineage>
</organism>
<dbReference type="InterPro" id="IPR020810">
    <property type="entry name" value="Enolase_C"/>
</dbReference>
<feature type="binding site" evidence="9 12">
    <location>
        <position position="247"/>
    </location>
    <ligand>
        <name>Mg(2+)</name>
        <dbReference type="ChEBI" id="CHEBI:18420"/>
    </ligand>
</feature>
<dbReference type="InterPro" id="IPR000941">
    <property type="entry name" value="Enolase"/>
</dbReference>
<protein>
    <recommendedName>
        <fullName evidence="4 9">Enolase</fullName>
        <ecNumber evidence="3 9">4.2.1.11</ecNumber>
    </recommendedName>
    <alternativeName>
        <fullName evidence="9">2-phospho-D-glycerate hydro-lyase</fullName>
    </alternativeName>
    <alternativeName>
        <fullName evidence="9">2-phosphoglycerate dehydratase</fullName>
    </alternativeName>
</protein>
<dbReference type="GO" id="GO:0006096">
    <property type="term" value="P:glycolytic process"/>
    <property type="evidence" value="ECO:0007669"/>
    <property type="project" value="UniProtKB-UniRule"/>
</dbReference>
<evidence type="ECO:0000256" key="4">
    <source>
        <dbReference type="ARBA" id="ARBA00017068"/>
    </source>
</evidence>
<feature type="domain" description="Enolase C-terminal TIM barrel" evidence="13">
    <location>
        <begin position="144"/>
        <end position="417"/>
    </location>
</feature>
<evidence type="ECO:0000313" key="16">
    <source>
        <dbReference type="Proteomes" id="UP000176429"/>
    </source>
</evidence>
<dbReference type="NCBIfam" id="TIGR01060">
    <property type="entry name" value="eno"/>
    <property type="match status" value="1"/>
</dbReference>
<dbReference type="GO" id="GO:0000287">
    <property type="term" value="F:magnesium ion binding"/>
    <property type="evidence" value="ECO:0007669"/>
    <property type="project" value="UniProtKB-UniRule"/>
</dbReference>
<comment type="caution">
    <text evidence="15">The sequence shown here is derived from an EMBL/GenBank/DDBJ whole genome shotgun (WGS) entry which is preliminary data.</text>
</comment>
<comment type="function">
    <text evidence="9">Catalyzes the reversible conversion of 2-phosphoglycerate (2-PG) into phosphoenolpyruvate (PEP). It is essential for the degradation of carbohydrates via glycolysis.</text>
</comment>
<comment type="subcellular location">
    <subcellularLocation>
        <location evidence="9">Cytoplasm</location>
    </subcellularLocation>
    <subcellularLocation>
        <location evidence="9">Secreted</location>
    </subcellularLocation>
    <subcellularLocation>
        <location evidence="9">Cell surface</location>
    </subcellularLocation>
    <text evidence="9">Fractions of enolase are present in both the cytoplasm and on the cell surface.</text>
</comment>
<dbReference type="GO" id="GO:0004634">
    <property type="term" value="F:phosphopyruvate hydratase activity"/>
    <property type="evidence" value="ECO:0007669"/>
    <property type="project" value="UniProtKB-UniRule"/>
</dbReference>
<dbReference type="Pfam" id="PF00113">
    <property type="entry name" value="Enolase_C"/>
    <property type="match status" value="1"/>
</dbReference>
<dbReference type="SFLD" id="SFLDG00178">
    <property type="entry name" value="enolase"/>
    <property type="match status" value="1"/>
</dbReference>
<evidence type="ECO:0000256" key="9">
    <source>
        <dbReference type="HAMAP-Rule" id="MF_00318"/>
    </source>
</evidence>
<comment type="similarity">
    <text evidence="2 9">Belongs to the enolase family.</text>
</comment>
<dbReference type="HAMAP" id="MF_00318">
    <property type="entry name" value="Enolase"/>
    <property type="match status" value="1"/>
</dbReference>
<evidence type="ECO:0000256" key="7">
    <source>
        <dbReference type="ARBA" id="ARBA00023152"/>
    </source>
</evidence>
<dbReference type="PRINTS" id="PR00148">
    <property type="entry name" value="ENOLASE"/>
</dbReference>
<keyword evidence="15" id="KW-0670">Pyruvate</keyword>
<name>A0A1G2NZC6_9BACT</name>
<feature type="binding site" evidence="9">
    <location>
        <position position="342"/>
    </location>
    <ligand>
        <name>(2R)-2-phosphoglycerate</name>
        <dbReference type="ChEBI" id="CHEBI:58289"/>
    </ligand>
</feature>
<evidence type="ECO:0000259" key="14">
    <source>
        <dbReference type="SMART" id="SM01193"/>
    </source>
</evidence>
<evidence type="ECO:0000256" key="5">
    <source>
        <dbReference type="ARBA" id="ARBA00022525"/>
    </source>
</evidence>
<dbReference type="PROSITE" id="PS00164">
    <property type="entry name" value="ENOLASE"/>
    <property type="match status" value="1"/>
</dbReference>
<keyword evidence="7 9" id="KW-0324">Glycolysis</keyword>
<keyword evidence="6 9" id="KW-0460">Magnesium</keyword>
<feature type="binding site" evidence="11">
    <location>
        <position position="160"/>
    </location>
    <ligand>
        <name>substrate</name>
    </ligand>
</feature>
<feature type="binding site" evidence="9">
    <location>
        <position position="372"/>
    </location>
    <ligand>
        <name>(2R)-2-phosphoglycerate</name>
        <dbReference type="ChEBI" id="CHEBI:58289"/>
    </ligand>
</feature>
<sequence length="417" mass="45755">MDKVKITHIRAREILDSRGNPTVEADVEIEGGGKGRVAIPSGASTGSHEAVELRDEDPDRYLGKGEKKAVANIAGEIADAIMGKNFDQRKLDAFLRELDGTPNSQRLGADSLLPVSLAFAEAVANKSNIPLFRYIQTISDTKTTKAMPVPMMNLLNGGKHAGARADFQEFMIVPTGIGEYPEQLRAGSEIFHALQSILRDKGDSGLVGDEGGFSPRFNQNEDALALLVEATKKAGYKTGKQVFLAIDVAATEFYKEGKYELKLDKKSLFSEEMILMYERLLEQFPICSVEDGLSEDDWDGWKEMTKRLGGKTMLVGDDLFVTNNNRLEKGVENKAGNAILIKPNQIGTLTETIAVCKTAKAAEYKIIVSHRSGETEDAFISHLAVGISSDYVKFGSLSRSERLAKYNELLRIVEENV</sequence>
<dbReference type="InterPro" id="IPR036849">
    <property type="entry name" value="Enolase-like_C_sf"/>
</dbReference>
<dbReference type="SUPFAM" id="SSF51604">
    <property type="entry name" value="Enolase C-terminal domain-like"/>
    <property type="match status" value="1"/>
</dbReference>
<dbReference type="UniPathway" id="UPA00109">
    <property type="reaction ID" value="UER00187"/>
</dbReference>
<feature type="binding site" evidence="11">
    <location>
        <position position="317"/>
    </location>
    <ligand>
        <name>substrate</name>
    </ligand>
</feature>
<feature type="binding site" evidence="11">
    <location>
        <position position="290"/>
    </location>
    <ligand>
        <name>substrate</name>
    </ligand>
</feature>
<feature type="domain" description="Enolase N-terminal" evidence="14">
    <location>
        <begin position="6"/>
        <end position="135"/>
    </location>
</feature>
<dbReference type="SUPFAM" id="SSF54826">
    <property type="entry name" value="Enolase N-terminal domain-like"/>
    <property type="match status" value="1"/>
</dbReference>
<comment type="cofactor">
    <cofactor evidence="9">
        <name>Mg(2+)</name>
        <dbReference type="ChEBI" id="CHEBI:18420"/>
    </cofactor>
    <text evidence="9">Binds a second Mg(2+) ion via substrate during catalysis.</text>
</comment>
<evidence type="ECO:0000256" key="11">
    <source>
        <dbReference type="PIRSR" id="PIRSR001400-2"/>
    </source>
</evidence>
<accession>A0A1G2NZC6</accession>
<feature type="binding site" evidence="11">
    <location>
        <position position="169"/>
    </location>
    <ligand>
        <name>substrate</name>
    </ligand>
</feature>
<dbReference type="InterPro" id="IPR020811">
    <property type="entry name" value="Enolase_N"/>
</dbReference>
<comment type="pathway">
    <text evidence="1 9">Carbohydrate degradation; glycolysis; pyruvate from D-glyceraldehyde 3-phosphate: step 4/5.</text>
</comment>
<gene>
    <name evidence="9" type="primary">eno</name>
    <name evidence="15" type="ORF">A3H68_02375</name>
</gene>
<feature type="active site" description="Proton donor" evidence="9 10">
    <location>
        <position position="210"/>
    </location>
</feature>
<dbReference type="SMART" id="SM01192">
    <property type="entry name" value="Enolase_C"/>
    <property type="match status" value="1"/>
</dbReference>
<dbReference type="GO" id="GO:0009986">
    <property type="term" value="C:cell surface"/>
    <property type="evidence" value="ECO:0007669"/>
    <property type="project" value="UniProtKB-SubCell"/>
</dbReference>
<dbReference type="CDD" id="cd03313">
    <property type="entry name" value="enolase"/>
    <property type="match status" value="1"/>
</dbReference>
<feature type="binding site" evidence="11">
    <location>
        <begin position="369"/>
        <end position="372"/>
    </location>
    <ligand>
        <name>substrate</name>
    </ligand>
</feature>
<dbReference type="PANTHER" id="PTHR11902:SF1">
    <property type="entry name" value="ENOLASE"/>
    <property type="match status" value="1"/>
</dbReference>
<dbReference type="EMBL" id="MHSH01000026">
    <property type="protein sequence ID" value="OHA41455.1"/>
    <property type="molecule type" value="Genomic_DNA"/>
</dbReference>
<dbReference type="GO" id="GO:0005576">
    <property type="term" value="C:extracellular region"/>
    <property type="evidence" value="ECO:0007669"/>
    <property type="project" value="UniProtKB-SubCell"/>
</dbReference>
<feature type="binding site" evidence="9 12">
    <location>
        <position position="317"/>
    </location>
    <ligand>
        <name>Mg(2+)</name>
        <dbReference type="ChEBI" id="CHEBI:18420"/>
    </ligand>
</feature>
<dbReference type="Proteomes" id="UP000176429">
    <property type="component" value="Unassembled WGS sequence"/>
</dbReference>
<evidence type="ECO:0000256" key="2">
    <source>
        <dbReference type="ARBA" id="ARBA00009604"/>
    </source>
</evidence>
<evidence type="ECO:0000259" key="13">
    <source>
        <dbReference type="SMART" id="SM01192"/>
    </source>
</evidence>
<comment type="catalytic activity">
    <reaction evidence="9">
        <text>(2R)-2-phosphoglycerate = phosphoenolpyruvate + H2O</text>
        <dbReference type="Rhea" id="RHEA:10164"/>
        <dbReference type="ChEBI" id="CHEBI:15377"/>
        <dbReference type="ChEBI" id="CHEBI:58289"/>
        <dbReference type="ChEBI" id="CHEBI:58702"/>
        <dbReference type="EC" id="4.2.1.11"/>
    </reaction>
</comment>
<keyword evidence="9" id="KW-0963">Cytoplasm</keyword>
<dbReference type="Pfam" id="PF03952">
    <property type="entry name" value="Enolase_N"/>
    <property type="match status" value="1"/>
</dbReference>
<dbReference type="PIRSF" id="PIRSF001400">
    <property type="entry name" value="Enolase"/>
    <property type="match status" value="1"/>
</dbReference>
<keyword evidence="9 12" id="KW-0479">Metal-binding</keyword>
<evidence type="ECO:0000256" key="12">
    <source>
        <dbReference type="PIRSR" id="PIRSR001400-3"/>
    </source>
</evidence>
<evidence type="ECO:0000256" key="6">
    <source>
        <dbReference type="ARBA" id="ARBA00022842"/>
    </source>
</evidence>
<comment type="cofactor">
    <cofactor evidence="12">
        <name>Mg(2+)</name>
        <dbReference type="ChEBI" id="CHEBI:18420"/>
    </cofactor>
    <text evidence="12">Mg(2+) is required for catalysis and for stabilizing the dimer.</text>
</comment>
<dbReference type="EC" id="4.2.1.11" evidence="3 9"/>
<feature type="active site" description="Proton acceptor" evidence="9 10">
    <location>
        <position position="342"/>
    </location>
</feature>
<dbReference type="SFLD" id="SFLDS00001">
    <property type="entry name" value="Enolase"/>
    <property type="match status" value="1"/>
</dbReference>
<evidence type="ECO:0000256" key="3">
    <source>
        <dbReference type="ARBA" id="ARBA00012058"/>
    </source>
</evidence>
<dbReference type="SMART" id="SM01193">
    <property type="entry name" value="Enolase_N"/>
    <property type="match status" value="1"/>
</dbReference>
<evidence type="ECO:0000256" key="8">
    <source>
        <dbReference type="ARBA" id="ARBA00023239"/>
    </source>
</evidence>
<dbReference type="SFLD" id="SFLDF00002">
    <property type="entry name" value="enolase"/>
    <property type="match status" value="1"/>
</dbReference>